<accession>A0A074MG89</accession>
<comment type="similarity">
    <text evidence="4 9">Belongs to the peptidase C15 family.</text>
</comment>
<comment type="subunit">
    <text evidence="9">Homotetramer.</text>
</comment>
<sequence>MEGTRCKVLVTGFDPFGGEPVNPALEAVKLLRGKSFEGMEVVTAEVPTVFHKSIAVLDGLMRDVQPDVVICVGQAGGRADITVERVAINVDDARIPDNDGNQPVDEPIVADGPAAYWSSLPIKAMVQAIRAAGIPASVSQTAGTFVCNHLFYGLMNLIATKYPRVRGGFIHIPFLPEQTVRHAGQPSMSAMDIAKALEVAVRTAVDVRQDIAVGGGQIS</sequence>
<dbReference type="FunFam" id="3.40.630.20:FF:000001">
    <property type="entry name" value="Pyrrolidone-carboxylate peptidase"/>
    <property type="match status" value="1"/>
</dbReference>
<feature type="active site" evidence="9 10">
    <location>
        <position position="84"/>
    </location>
</feature>
<feature type="active site" evidence="9">
    <location>
        <position position="171"/>
    </location>
</feature>
<dbReference type="AlphaFoldDB" id="A0A074MG89"/>
<evidence type="ECO:0000256" key="8">
    <source>
        <dbReference type="ARBA" id="ARBA00022807"/>
    </source>
</evidence>
<dbReference type="PIRSF" id="PIRSF015592">
    <property type="entry name" value="Prld-crbxl_pptds"/>
    <property type="match status" value="1"/>
</dbReference>
<dbReference type="GO" id="GO:0016920">
    <property type="term" value="F:pyroglutamyl-peptidase activity"/>
    <property type="evidence" value="ECO:0007669"/>
    <property type="project" value="UniProtKB-UniRule"/>
</dbReference>
<evidence type="ECO:0000256" key="9">
    <source>
        <dbReference type="HAMAP-Rule" id="MF_00417"/>
    </source>
</evidence>
<dbReference type="InterPro" id="IPR036440">
    <property type="entry name" value="Peptidase_C15-like_sf"/>
</dbReference>
<evidence type="ECO:0000256" key="10">
    <source>
        <dbReference type="PROSITE-ProRule" id="PRU10076"/>
    </source>
</evidence>
<dbReference type="PRINTS" id="PR00706">
    <property type="entry name" value="PYROGLUPTASE"/>
</dbReference>
<feature type="active site" evidence="9 11">
    <location>
        <position position="147"/>
    </location>
</feature>
<evidence type="ECO:0000256" key="3">
    <source>
        <dbReference type="ARBA" id="ARBA00004496"/>
    </source>
</evidence>
<evidence type="ECO:0000256" key="5">
    <source>
        <dbReference type="ARBA" id="ARBA00022490"/>
    </source>
</evidence>
<dbReference type="PROSITE" id="PS01333">
    <property type="entry name" value="PYRASE_GLU"/>
    <property type="match status" value="1"/>
</dbReference>
<evidence type="ECO:0000256" key="11">
    <source>
        <dbReference type="PROSITE-ProRule" id="PRU10077"/>
    </source>
</evidence>
<comment type="function">
    <text evidence="2 9">Removes 5-oxoproline from various penultimate amino acid residues except L-proline.</text>
</comment>
<dbReference type="OrthoDB" id="9779738at2"/>
<dbReference type="STRING" id="1157490.EL26_04180"/>
<comment type="catalytic activity">
    <reaction evidence="1 9 10">
        <text>Release of an N-terminal pyroglutamyl group from a polypeptide, the second amino acid generally not being Pro.</text>
        <dbReference type="EC" id="3.4.19.3"/>
    </reaction>
</comment>
<evidence type="ECO:0000256" key="1">
    <source>
        <dbReference type="ARBA" id="ARBA00001770"/>
    </source>
</evidence>
<dbReference type="NCBIfam" id="TIGR00504">
    <property type="entry name" value="pyro_pdase"/>
    <property type="match status" value="1"/>
</dbReference>
<evidence type="ECO:0000256" key="2">
    <source>
        <dbReference type="ARBA" id="ARBA00002280"/>
    </source>
</evidence>
<evidence type="ECO:0000313" key="12">
    <source>
        <dbReference type="EMBL" id="KEO84722.1"/>
    </source>
</evidence>
<dbReference type="NCBIfam" id="NF009676">
    <property type="entry name" value="PRK13197.1"/>
    <property type="match status" value="1"/>
</dbReference>
<dbReference type="InterPro" id="IPR033693">
    <property type="entry name" value="PGPEP1_Glu_AS"/>
</dbReference>
<keyword evidence="5 9" id="KW-0963">Cytoplasm</keyword>
<dbReference type="InterPro" id="IPR033694">
    <property type="entry name" value="PGPEP1_Cys_AS"/>
</dbReference>
<keyword evidence="6 9" id="KW-0645">Protease</keyword>
<dbReference type="PANTHER" id="PTHR23402:SF1">
    <property type="entry name" value="PYROGLUTAMYL-PEPTIDASE I"/>
    <property type="match status" value="1"/>
</dbReference>
<keyword evidence="13" id="KW-1185">Reference proteome</keyword>
<dbReference type="EMBL" id="JMIR01000003">
    <property type="protein sequence ID" value="KEO84722.1"/>
    <property type="molecule type" value="Genomic_DNA"/>
</dbReference>
<dbReference type="RefSeq" id="WP_038084686.1">
    <property type="nucleotide sequence ID" value="NZ_JMIR01000003.1"/>
</dbReference>
<dbReference type="PROSITE" id="PS01334">
    <property type="entry name" value="PYRASE_CYS"/>
    <property type="match status" value="1"/>
</dbReference>
<dbReference type="GO" id="GO:0005829">
    <property type="term" value="C:cytosol"/>
    <property type="evidence" value="ECO:0007669"/>
    <property type="project" value="InterPro"/>
</dbReference>
<dbReference type="InterPro" id="IPR016125">
    <property type="entry name" value="Peptidase_C15-like"/>
</dbReference>
<dbReference type="Pfam" id="PF01470">
    <property type="entry name" value="Peptidase_C15"/>
    <property type="match status" value="1"/>
</dbReference>
<dbReference type="eggNOG" id="COG2039">
    <property type="taxonomic scope" value="Bacteria"/>
</dbReference>
<organism evidence="12 13">
    <name type="scientific">Tumebacillus flagellatus</name>
    <dbReference type="NCBI Taxonomy" id="1157490"/>
    <lineage>
        <taxon>Bacteria</taxon>
        <taxon>Bacillati</taxon>
        <taxon>Bacillota</taxon>
        <taxon>Bacilli</taxon>
        <taxon>Bacillales</taxon>
        <taxon>Alicyclobacillaceae</taxon>
        <taxon>Tumebacillus</taxon>
    </lineage>
</organism>
<dbReference type="Gene3D" id="3.40.630.20">
    <property type="entry name" value="Peptidase C15, pyroglutamyl peptidase I-like"/>
    <property type="match status" value="1"/>
</dbReference>
<dbReference type="SUPFAM" id="SSF53182">
    <property type="entry name" value="Pyrrolidone carboxyl peptidase (pyroglutamate aminopeptidase)"/>
    <property type="match status" value="1"/>
</dbReference>
<comment type="subcellular location">
    <subcellularLocation>
        <location evidence="3 9">Cytoplasm</location>
    </subcellularLocation>
</comment>
<evidence type="ECO:0000256" key="7">
    <source>
        <dbReference type="ARBA" id="ARBA00022801"/>
    </source>
</evidence>
<comment type="caution">
    <text evidence="12">The sequence shown here is derived from an EMBL/GenBank/DDBJ whole genome shotgun (WGS) entry which is preliminary data.</text>
</comment>
<dbReference type="GO" id="GO:0006508">
    <property type="term" value="P:proteolysis"/>
    <property type="evidence" value="ECO:0007669"/>
    <property type="project" value="UniProtKB-KW"/>
</dbReference>
<dbReference type="HAMAP" id="MF_00417">
    <property type="entry name" value="Pyrrolid_peptidase"/>
    <property type="match status" value="1"/>
</dbReference>
<proteinExistence type="inferred from homology"/>
<evidence type="ECO:0000313" key="13">
    <source>
        <dbReference type="Proteomes" id="UP000027931"/>
    </source>
</evidence>
<dbReference type="EC" id="3.4.19.3" evidence="9"/>
<dbReference type="InterPro" id="IPR029762">
    <property type="entry name" value="PGP-I_bact-type"/>
</dbReference>
<name>A0A074MG89_9BACL</name>
<dbReference type="Proteomes" id="UP000027931">
    <property type="component" value="Unassembled WGS sequence"/>
</dbReference>
<keyword evidence="8 9" id="KW-0788">Thiol protease</keyword>
<evidence type="ECO:0000256" key="4">
    <source>
        <dbReference type="ARBA" id="ARBA00006641"/>
    </source>
</evidence>
<reference evidence="12 13" key="1">
    <citation type="journal article" date="2013" name="Int. J. Syst. Evol. Microbiol.">
        <title>Tumebacillus flagellatus sp. nov., an alpha-amylase/pullulanase-producing bacterium isolated from cassava wastewater.</title>
        <authorList>
            <person name="Wang Q."/>
            <person name="Xie N."/>
            <person name="Qin Y."/>
            <person name="Shen N."/>
            <person name="Zhu J."/>
            <person name="Mi H."/>
            <person name="Huang R."/>
        </authorList>
    </citation>
    <scope>NUCLEOTIDE SEQUENCE [LARGE SCALE GENOMIC DNA]</scope>
    <source>
        <strain evidence="12 13">GST4</strain>
    </source>
</reference>
<gene>
    <name evidence="9" type="primary">pcp</name>
    <name evidence="12" type="ORF">EL26_04180</name>
</gene>
<dbReference type="CDD" id="cd00501">
    <property type="entry name" value="Peptidase_C15"/>
    <property type="match status" value="1"/>
</dbReference>
<dbReference type="PANTHER" id="PTHR23402">
    <property type="entry name" value="PROTEASE FAMILY C15 PYROGLUTAMYL-PEPTIDASE I-RELATED"/>
    <property type="match status" value="1"/>
</dbReference>
<evidence type="ECO:0000256" key="6">
    <source>
        <dbReference type="ARBA" id="ARBA00022670"/>
    </source>
</evidence>
<dbReference type="InterPro" id="IPR000816">
    <property type="entry name" value="Peptidase_C15"/>
</dbReference>
<protein>
    <recommendedName>
        <fullName evidence="9">Pyrrolidone-carboxylate peptidase</fullName>
        <ecNumber evidence="9">3.4.19.3</ecNumber>
    </recommendedName>
    <alternativeName>
        <fullName evidence="9">5-oxoprolyl-peptidase</fullName>
    </alternativeName>
    <alternativeName>
        <fullName evidence="9">Pyroglutamyl-peptidase I</fullName>
        <shortName evidence="9">PGP-I</shortName>
        <shortName evidence="9">Pyrase</shortName>
    </alternativeName>
</protein>
<keyword evidence="7 9" id="KW-0378">Hydrolase</keyword>